<dbReference type="OrthoDB" id="3357519at2759"/>
<sequence>MLAELQADRSRLADLEAQILPLERAISVLRAEQALLQERLESYKYPVLTLPNEIMSEIFKHFPSRYPPLTGPLSPTHLTRICRKWREIALATPVLWSALSLYISHLSTVEEVHERSDVWLKRSGSCPLTIFITSFRRHVGCEMFPGIVAHRTRWEHLKLYVCGLDLSTIDGPMPLLRHLDVELLEKSPTVLAFHDVPLLRTVILDHYACASVTLPWVQLTSLVLTDVGPSQCSPILQQTTNLVHCELEIGVEDDDLDVAYLPDRDITLPYLDSLVLTNPDGETVHVFLNSFVVPGLRRLTLEEEFLGSSPIKSLARFISKSSCVLQEVHITGERRVHEDSYILAFPSVPNFSFKGPYLEETINNENSGDEIDSEDVESDSFDSE</sequence>
<dbReference type="Pfam" id="PF12937">
    <property type="entry name" value="F-box-like"/>
    <property type="match status" value="1"/>
</dbReference>
<comment type="caution">
    <text evidence="3">The sequence shown here is derived from an EMBL/GenBank/DDBJ whole genome shotgun (WGS) entry which is preliminary data.</text>
</comment>
<evidence type="ECO:0000259" key="2">
    <source>
        <dbReference type="PROSITE" id="PS50181"/>
    </source>
</evidence>
<feature type="region of interest" description="Disordered" evidence="1">
    <location>
        <begin position="362"/>
        <end position="384"/>
    </location>
</feature>
<reference evidence="3" key="1">
    <citation type="submission" date="2020-05" db="EMBL/GenBank/DDBJ databases">
        <title>Mycena genomes resolve the evolution of fungal bioluminescence.</title>
        <authorList>
            <person name="Tsai I.J."/>
        </authorList>
    </citation>
    <scope>NUCLEOTIDE SEQUENCE</scope>
    <source>
        <strain evidence="3">CCC161011</strain>
    </source>
</reference>
<keyword evidence="4" id="KW-1185">Reference proteome</keyword>
<accession>A0A8H6Y5Z3</accession>
<dbReference type="InterPro" id="IPR001810">
    <property type="entry name" value="F-box_dom"/>
</dbReference>
<dbReference type="Gene3D" id="1.20.1280.50">
    <property type="match status" value="1"/>
</dbReference>
<evidence type="ECO:0000256" key="1">
    <source>
        <dbReference type="SAM" id="MobiDB-lite"/>
    </source>
</evidence>
<dbReference type="Proteomes" id="UP000620124">
    <property type="component" value="Unassembled WGS sequence"/>
</dbReference>
<protein>
    <submittedName>
        <fullName evidence="3">F-box domain-containing protein</fullName>
    </submittedName>
</protein>
<dbReference type="SUPFAM" id="SSF52047">
    <property type="entry name" value="RNI-like"/>
    <property type="match status" value="1"/>
</dbReference>
<dbReference type="AlphaFoldDB" id="A0A8H6Y5Z3"/>
<gene>
    <name evidence="3" type="ORF">MVEN_01211100</name>
</gene>
<name>A0A8H6Y5Z3_9AGAR</name>
<dbReference type="EMBL" id="JACAZI010000009">
    <property type="protein sequence ID" value="KAF7352462.1"/>
    <property type="molecule type" value="Genomic_DNA"/>
</dbReference>
<feature type="domain" description="F-box" evidence="2">
    <location>
        <begin position="44"/>
        <end position="99"/>
    </location>
</feature>
<evidence type="ECO:0000313" key="4">
    <source>
        <dbReference type="Proteomes" id="UP000620124"/>
    </source>
</evidence>
<organism evidence="3 4">
    <name type="scientific">Mycena venus</name>
    <dbReference type="NCBI Taxonomy" id="2733690"/>
    <lineage>
        <taxon>Eukaryota</taxon>
        <taxon>Fungi</taxon>
        <taxon>Dikarya</taxon>
        <taxon>Basidiomycota</taxon>
        <taxon>Agaricomycotina</taxon>
        <taxon>Agaricomycetes</taxon>
        <taxon>Agaricomycetidae</taxon>
        <taxon>Agaricales</taxon>
        <taxon>Marasmiineae</taxon>
        <taxon>Mycenaceae</taxon>
        <taxon>Mycena</taxon>
    </lineage>
</organism>
<evidence type="ECO:0000313" key="3">
    <source>
        <dbReference type="EMBL" id="KAF7352462.1"/>
    </source>
</evidence>
<proteinExistence type="predicted"/>
<feature type="compositionally biased region" description="Acidic residues" evidence="1">
    <location>
        <begin position="367"/>
        <end position="384"/>
    </location>
</feature>
<dbReference type="PROSITE" id="PS50181">
    <property type="entry name" value="FBOX"/>
    <property type="match status" value="1"/>
</dbReference>